<evidence type="ECO:0000256" key="3">
    <source>
        <dbReference type="ARBA" id="ARBA00022694"/>
    </source>
</evidence>
<evidence type="ECO:0000256" key="2">
    <source>
        <dbReference type="ARBA" id="ARBA00011738"/>
    </source>
</evidence>
<comment type="caution">
    <text evidence="11">The sequence shown here is derived from an EMBL/GenBank/DDBJ whole genome shotgun (WGS) entry which is preliminary data.</text>
</comment>
<gene>
    <name evidence="8" type="primary">tadA</name>
    <name evidence="11" type="ORF">FWI86_03735</name>
    <name evidence="10" type="ORF">FWJ04_03930</name>
</gene>
<dbReference type="PROSITE" id="PS00903">
    <property type="entry name" value="CYT_DCMP_DEAMINASES_1"/>
    <property type="match status" value="1"/>
</dbReference>
<evidence type="ECO:0000256" key="7">
    <source>
        <dbReference type="ARBA" id="ARBA00048045"/>
    </source>
</evidence>
<keyword evidence="3 8" id="KW-0819">tRNA processing</keyword>
<feature type="domain" description="CMP/dCMP-type deaminase" evidence="9">
    <location>
        <begin position="6"/>
        <end position="117"/>
    </location>
</feature>
<dbReference type="OMA" id="PCQMCAG"/>
<reference evidence="11" key="1">
    <citation type="submission" date="2019-08" db="EMBL/GenBank/DDBJ databases">
        <authorList>
            <person name="Busch A."/>
        </authorList>
    </citation>
    <scope>NUCLEOTIDE SEQUENCE</scope>
    <source>
        <strain evidence="11">15T0085</strain>
        <strain evidence="10">17T1429</strain>
    </source>
</reference>
<dbReference type="RefSeq" id="WP_003027427.1">
    <property type="nucleotide sequence ID" value="NZ_AP023459.1"/>
</dbReference>
<dbReference type="KEGG" id="ftc:DA46_810"/>
<dbReference type="HAMAP" id="MF_00972">
    <property type="entry name" value="tRNA_aden_deaminase"/>
    <property type="match status" value="1"/>
</dbReference>
<dbReference type="PROSITE" id="PS51747">
    <property type="entry name" value="CYT_DCMP_DEAMINASES_2"/>
    <property type="match status" value="1"/>
</dbReference>
<evidence type="ECO:0000256" key="4">
    <source>
        <dbReference type="ARBA" id="ARBA00022723"/>
    </source>
</evidence>
<dbReference type="GO" id="GO:0002100">
    <property type="term" value="P:tRNA wobble adenosine to inosine editing"/>
    <property type="evidence" value="ECO:0007669"/>
    <property type="project" value="UniProtKB-UniRule"/>
</dbReference>
<dbReference type="PANTHER" id="PTHR11079">
    <property type="entry name" value="CYTOSINE DEAMINASE FAMILY MEMBER"/>
    <property type="match status" value="1"/>
</dbReference>
<dbReference type="eggNOG" id="COG0590">
    <property type="taxonomic scope" value="Bacteria"/>
</dbReference>
<dbReference type="PANTHER" id="PTHR11079:SF202">
    <property type="entry name" value="TRNA-SPECIFIC ADENOSINE DEAMINASE"/>
    <property type="match status" value="1"/>
</dbReference>
<dbReference type="InterPro" id="IPR016192">
    <property type="entry name" value="APOBEC/CMP_deaminase_Zn-bd"/>
</dbReference>
<accession>A0A0B6CNU8</accession>
<dbReference type="KEGG" id="ftz:CH68_2067"/>
<keyword evidence="5 8" id="KW-0378">Hydrolase</keyword>
<evidence type="ECO:0000256" key="8">
    <source>
        <dbReference type="HAMAP-Rule" id="MF_00972"/>
    </source>
</evidence>
<dbReference type="CDD" id="cd01285">
    <property type="entry name" value="nucleoside_deaminase"/>
    <property type="match status" value="1"/>
</dbReference>
<evidence type="ECO:0000259" key="9">
    <source>
        <dbReference type="PROSITE" id="PS51747"/>
    </source>
</evidence>
<feature type="binding site" evidence="8">
    <location>
        <position position="57"/>
    </location>
    <ligand>
        <name>Zn(2+)</name>
        <dbReference type="ChEBI" id="CHEBI:29105"/>
        <note>catalytic</note>
    </ligand>
</feature>
<organism evidence="11">
    <name type="scientific">Francisella tularensis subsp. holarctica</name>
    <dbReference type="NCBI Taxonomy" id="119857"/>
    <lineage>
        <taxon>Bacteria</taxon>
        <taxon>Pseudomonadati</taxon>
        <taxon>Pseudomonadota</taxon>
        <taxon>Gammaproteobacteria</taxon>
        <taxon>Thiotrichales</taxon>
        <taxon>Francisellaceae</taxon>
        <taxon>Francisella</taxon>
    </lineage>
</organism>
<evidence type="ECO:0000313" key="11">
    <source>
        <dbReference type="EMBL" id="NDS68200.1"/>
    </source>
</evidence>
<dbReference type="EMBL" id="JAAGJP010000018">
    <property type="protein sequence ID" value="NDS68200.1"/>
    <property type="molecule type" value="Genomic_DNA"/>
</dbReference>
<protein>
    <recommendedName>
        <fullName evidence="8">tRNA-specific adenosine deaminase</fullName>
        <ecNumber evidence="8">3.5.4.33</ecNumber>
    </recommendedName>
</protein>
<dbReference type="InterPro" id="IPR002125">
    <property type="entry name" value="CMP_dCMP_dom"/>
</dbReference>
<comment type="similarity">
    <text evidence="1">Belongs to the cytidine and deoxycytidylate deaminase family. ADAT2 subfamily.</text>
</comment>
<dbReference type="Pfam" id="PF14437">
    <property type="entry name" value="MafB19-deam"/>
    <property type="match status" value="1"/>
</dbReference>
<dbReference type="SUPFAM" id="SSF53927">
    <property type="entry name" value="Cytidine deaminase-like"/>
    <property type="match status" value="1"/>
</dbReference>
<dbReference type="InterPro" id="IPR028883">
    <property type="entry name" value="tRNA_aden_deaminase"/>
</dbReference>
<feature type="active site" description="Proton donor" evidence="8">
    <location>
        <position position="59"/>
    </location>
</feature>
<dbReference type="KEGG" id="ftv:CH67_183"/>
<keyword evidence="4 8" id="KW-0479">Metal-binding</keyword>
<sequence length="153" mass="17128">MSNYSDQDIFFMQKAYQQALLAYQAGEVPIGAVLVRDDQIIVQNFNQTIGLNDPTAHAEILVLRSAALKLGNYRLVNTKLYVTLEPCIMCLGGLIQARVPELVYACDDSRVGAFSREKLHHNKNINHNLGVTAGVMADECGKLLKDFFKQRRN</sequence>
<evidence type="ECO:0000256" key="6">
    <source>
        <dbReference type="ARBA" id="ARBA00022833"/>
    </source>
</evidence>
<dbReference type="InterPro" id="IPR058535">
    <property type="entry name" value="MafB19-deam"/>
</dbReference>
<feature type="binding site" evidence="8">
    <location>
        <position position="90"/>
    </location>
    <ligand>
        <name>Zn(2+)</name>
        <dbReference type="ChEBI" id="CHEBI:29105"/>
        <note>catalytic</note>
    </ligand>
</feature>
<evidence type="ECO:0000313" key="10">
    <source>
        <dbReference type="EMBL" id="NDR88835.1"/>
    </source>
</evidence>
<dbReference type="GO" id="GO:0052717">
    <property type="term" value="F:tRNA-specific adenosine-34 deaminase activity"/>
    <property type="evidence" value="ECO:0007669"/>
    <property type="project" value="UniProtKB-UniRule"/>
</dbReference>
<comment type="catalytic activity">
    <reaction evidence="7 8">
        <text>adenosine(34) in tRNA + H2O + H(+) = inosine(34) in tRNA + NH4(+)</text>
        <dbReference type="Rhea" id="RHEA:43168"/>
        <dbReference type="Rhea" id="RHEA-COMP:10373"/>
        <dbReference type="Rhea" id="RHEA-COMP:10374"/>
        <dbReference type="ChEBI" id="CHEBI:15377"/>
        <dbReference type="ChEBI" id="CHEBI:15378"/>
        <dbReference type="ChEBI" id="CHEBI:28938"/>
        <dbReference type="ChEBI" id="CHEBI:74411"/>
        <dbReference type="ChEBI" id="CHEBI:82852"/>
        <dbReference type="EC" id="3.5.4.33"/>
    </reaction>
</comment>
<reference evidence="11" key="2">
    <citation type="submission" date="2020-02" db="EMBL/GenBank/DDBJ databases">
        <title>Using affinity propagation clustering for identifying bacterial clades and subclades with whole-genome sequences of Francisella tularensis.</title>
        <authorList>
            <person name="Homeier-Bachmann T."/>
            <person name="Abdel-Glil M.Y."/>
            <person name="Hackbart A."/>
            <person name="Hotzel H."/>
            <person name="Tomaso H."/>
        </authorList>
    </citation>
    <scope>NUCLEOTIDE SEQUENCE</scope>
    <source>
        <strain evidence="11">15T0085</strain>
        <strain evidence="10">17T1429</strain>
    </source>
</reference>
<comment type="subunit">
    <text evidence="2 8">Homodimer.</text>
</comment>
<evidence type="ECO:0000256" key="5">
    <source>
        <dbReference type="ARBA" id="ARBA00022801"/>
    </source>
</evidence>
<dbReference type="HOGENOM" id="CLU_025810_3_0_6"/>
<proteinExistence type="inferred from homology"/>
<comment type="cofactor">
    <cofactor evidence="8">
        <name>Zn(2+)</name>
        <dbReference type="ChEBI" id="CHEBI:29105"/>
    </cofactor>
    <text evidence="8">Binds 1 zinc ion per subunit.</text>
</comment>
<dbReference type="EMBL" id="JAAGKH010000022">
    <property type="protein sequence ID" value="NDR88835.1"/>
    <property type="molecule type" value="Genomic_DNA"/>
</dbReference>
<comment type="function">
    <text evidence="8">Catalyzes the deamination of adenosine to inosine at the wobble position 34 of tRNA(Arg2).</text>
</comment>
<feature type="binding site" evidence="8">
    <location>
        <position position="87"/>
    </location>
    <ligand>
        <name>Zn(2+)</name>
        <dbReference type="ChEBI" id="CHEBI:29105"/>
        <note>catalytic</note>
    </ligand>
</feature>
<dbReference type="NCBIfam" id="NF008113">
    <property type="entry name" value="PRK10860.1"/>
    <property type="match status" value="1"/>
</dbReference>
<evidence type="ECO:0000256" key="1">
    <source>
        <dbReference type="ARBA" id="ARBA00010669"/>
    </source>
</evidence>
<name>A0A0B6CNU8_FRATU</name>
<dbReference type="Gene3D" id="3.40.140.10">
    <property type="entry name" value="Cytidine Deaminase, domain 2"/>
    <property type="match status" value="1"/>
</dbReference>
<keyword evidence="6 8" id="KW-0862">Zinc</keyword>
<dbReference type="GO" id="GO:0008270">
    <property type="term" value="F:zinc ion binding"/>
    <property type="evidence" value="ECO:0007669"/>
    <property type="project" value="UniProtKB-UniRule"/>
</dbReference>
<dbReference type="EC" id="3.5.4.33" evidence="8"/>
<dbReference type="InterPro" id="IPR016193">
    <property type="entry name" value="Cytidine_deaminase-like"/>
</dbReference>
<dbReference type="AlphaFoldDB" id="A0A0B6CNU8"/>